<evidence type="ECO:0000313" key="3">
    <source>
        <dbReference type="EMBL" id="MFB9313743.1"/>
    </source>
</evidence>
<sequence length="427" mass="42993">MTTLLPPPHRSSARSAGRSSDQVRHDLATRRPLVLVSVAGGATAAAATLLVCLATGVAGWYLSDGGAHGAPRDGLRIGALGWLMGHGSGVSVGGVPITAMPLGVTLMCAWAIWRVGQRIGWSVSGHGPDADGIADGQRDVVVPLAALMFAAGYVLVAVVTITLAASAATAPSTPRVVLWSLLLCAVVGVPAIAAGAGRLAIWTAYVPVTVRASAAVARRIVTVWLVVSLAAFVVALVVDFSTAANVMGQVGGGGGALALVIVLSIVLLPNAVLFSSSYLLGPGFTVGTGTLVSPGAVVLGALPAFPMLAALPDEGPTPAWTGWVFLLPPVVAFAAAAWSQWVWPTAYYAEGAVRGAAGGITAGVLFGLATSLAGGAVGPGRMADVAPYAFDVLLHAVTAFGIGGLLGGLAVTWWQRRTMPVEVTLDQ</sequence>
<keyword evidence="2" id="KW-0812">Transmembrane</keyword>
<evidence type="ECO:0000256" key="1">
    <source>
        <dbReference type="SAM" id="MobiDB-lite"/>
    </source>
</evidence>
<comment type="caution">
    <text evidence="3">The sequence shown here is derived from an EMBL/GenBank/DDBJ whole genome shotgun (WGS) entry which is preliminary data.</text>
</comment>
<feature type="transmembrane region" description="Helical" evidence="2">
    <location>
        <begin position="355"/>
        <end position="373"/>
    </location>
</feature>
<accession>A0ABV5KAI6</accession>
<name>A0ABV5KAI6_9ACTN</name>
<evidence type="ECO:0000256" key="2">
    <source>
        <dbReference type="SAM" id="Phobius"/>
    </source>
</evidence>
<feature type="transmembrane region" description="Helical" evidence="2">
    <location>
        <begin position="33"/>
        <end position="62"/>
    </location>
</feature>
<proteinExistence type="predicted"/>
<feature type="transmembrane region" description="Helical" evidence="2">
    <location>
        <begin position="140"/>
        <end position="165"/>
    </location>
</feature>
<evidence type="ECO:0000313" key="4">
    <source>
        <dbReference type="Proteomes" id="UP001589750"/>
    </source>
</evidence>
<gene>
    <name evidence="3" type="ORF">ACFFRI_11875</name>
</gene>
<keyword evidence="2" id="KW-0472">Membrane</keyword>
<feature type="transmembrane region" description="Helical" evidence="2">
    <location>
        <begin position="291"/>
        <end position="311"/>
    </location>
</feature>
<dbReference type="Proteomes" id="UP001589750">
    <property type="component" value="Unassembled WGS sequence"/>
</dbReference>
<feature type="transmembrane region" description="Helical" evidence="2">
    <location>
        <begin position="177"/>
        <end position="201"/>
    </location>
</feature>
<dbReference type="Pfam" id="PF19877">
    <property type="entry name" value="DUF6350"/>
    <property type="match status" value="1"/>
</dbReference>
<feature type="transmembrane region" description="Helical" evidence="2">
    <location>
        <begin position="323"/>
        <end position="343"/>
    </location>
</feature>
<feature type="transmembrane region" description="Helical" evidence="2">
    <location>
        <begin position="221"/>
        <end position="244"/>
    </location>
</feature>
<keyword evidence="4" id="KW-1185">Reference proteome</keyword>
<dbReference type="RefSeq" id="WP_140007667.1">
    <property type="nucleotide sequence ID" value="NZ_JBHMDG010000012.1"/>
</dbReference>
<feature type="transmembrane region" description="Helical" evidence="2">
    <location>
        <begin position="393"/>
        <end position="414"/>
    </location>
</feature>
<dbReference type="EMBL" id="JBHMDG010000012">
    <property type="protein sequence ID" value="MFB9313743.1"/>
    <property type="molecule type" value="Genomic_DNA"/>
</dbReference>
<dbReference type="InterPro" id="IPR045931">
    <property type="entry name" value="DUF6350"/>
</dbReference>
<organism evidence="3 4">
    <name type="scientific">Nocardioides plantarum</name>
    <dbReference type="NCBI Taxonomy" id="29299"/>
    <lineage>
        <taxon>Bacteria</taxon>
        <taxon>Bacillati</taxon>
        <taxon>Actinomycetota</taxon>
        <taxon>Actinomycetes</taxon>
        <taxon>Propionibacteriales</taxon>
        <taxon>Nocardioidaceae</taxon>
        <taxon>Nocardioides</taxon>
    </lineage>
</organism>
<keyword evidence="2" id="KW-1133">Transmembrane helix</keyword>
<feature type="region of interest" description="Disordered" evidence="1">
    <location>
        <begin position="1"/>
        <end position="24"/>
    </location>
</feature>
<feature type="transmembrane region" description="Helical" evidence="2">
    <location>
        <begin position="90"/>
        <end position="113"/>
    </location>
</feature>
<protein>
    <submittedName>
        <fullName evidence="3">DUF6350 family protein</fullName>
    </submittedName>
</protein>
<feature type="transmembrane region" description="Helical" evidence="2">
    <location>
        <begin position="256"/>
        <end position="279"/>
    </location>
</feature>
<reference evidence="3 4" key="1">
    <citation type="submission" date="2024-09" db="EMBL/GenBank/DDBJ databases">
        <authorList>
            <person name="Sun Q."/>
            <person name="Mori K."/>
        </authorList>
    </citation>
    <scope>NUCLEOTIDE SEQUENCE [LARGE SCALE GENOMIC DNA]</scope>
    <source>
        <strain evidence="3 4">JCM 9626</strain>
    </source>
</reference>